<protein>
    <submittedName>
        <fullName evidence="3">Uncharacterized protein</fullName>
    </submittedName>
</protein>
<gene>
    <name evidence="3" type="ORF">Lpp225_2644</name>
</gene>
<evidence type="ECO:0000313" key="3">
    <source>
        <dbReference type="EMBL" id="EPC36237.1"/>
    </source>
</evidence>
<keyword evidence="2" id="KW-0732">Signal</keyword>
<reference evidence="3 4" key="1">
    <citation type="journal article" date="2013" name="PLoS ONE">
        <title>Lactobacillus paracasei comparative genomics: towards species pan-genome definition and exploitation of diversity.</title>
        <authorList>
            <person name="Smokvina T."/>
            <person name="Wels M."/>
            <person name="Polka J."/>
            <person name="Chervaux C."/>
            <person name="Brisse S."/>
            <person name="Boekhorst J."/>
            <person name="van Hylckama Vlieg J.E."/>
            <person name="Siezen R.J."/>
        </authorList>
    </citation>
    <scope>NUCLEOTIDE SEQUENCE [LARGE SCALE GENOMIC DNA]</scope>
    <source>
        <strain evidence="3 4">Lpp225</strain>
    </source>
</reference>
<evidence type="ECO:0000256" key="1">
    <source>
        <dbReference type="SAM" id="MobiDB-lite"/>
    </source>
</evidence>
<organism evidence="3 4">
    <name type="scientific">Lacticaseibacillus paracasei subsp. paracasei Lpp225</name>
    <dbReference type="NCBI Taxonomy" id="1256225"/>
    <lineage>
        <taxon>Bacteria</taxon>
        <taxon>Bacillati</taxon>
        <taxon>Bacillota</taxon>
        <taxon>Bacilli</taxon>
        <taxon>Lactobacillales</taxon>
        <taxon>Lactobacillaceae</taxon>
        <taxon>Lacticaseibacillus</taxon>
    </lineage>
</organism>
<proteinExistence type="predicted"/>
<dbReference type="PATRIC" id="fig|1256225.3.peg.2732"/>
<sequence length="1428" mass="151160">MNKNKQRVWAVGSMSVVAVAISAMAAVPRPARADEKPIAKGPPAPSVVSQTTISPVTATGDSNRLSISSQPKMQASDQQTSTVSVQAVNPVVIAAPVTITPATNQVENSTTSALGRQVIGQLDAKTVGNRVLEAVSAKADVPEKTAILNPETVGSHVISQLQKVNLPTQTTTLHNVDDTQFAAAKVQADAVQQATGQTQVLIRSAAETAEAGSSQTNAFYDPTGTKRAASNLLNKSTMDAYTTPNESLLGQSSAAVNQLVTSDGAVASDVVKPVSWADNISSVMSTLGRTTRAALAGEPDANTTNDTGILKSIQTQILQQVPSSQAISPVESDGPIADIIKAVKSDQNPLSGIITNTTNAVSETLATLGDNNLAAVSPLPSVVAASSNDTLTTILNTVKAWVGLNDPNSPLSQILQSVKRGLDQLLESLTGKVSGVTFDDIKAGISEKVTQAIAGIKVWFQKAGQFITDTIKQVSVGGLDPLSGLQNGLGSLYFGIGSLISSFSPSRIIADLGSLIRWPNSQTLPSALDQLGKTVKQLANFFGLPGISDILKQGNGMATAGGSPIDIWTNIGKLINNSIIGTLIGSITDKQSRAMNQIQWVDPNVTDRDMYLFENGQVTDQKNPNYGQRLFTGITDPKFIAEDTGQSSDEAINAVFGQTINFDVAAMQNVDHAATAPKFGSWELDGPNTMTPDHRYLTSIRNMPITDGVAGLAPNSSVSSMRIIGFQNLGQGTLTSLAASSSEPLKDGFNTRGWAPILAWDSALGYLFGPLFGGTWHSPLVDRANGNYGIWVRIQYPDGVDARSMAMSVDWWSAINMQQYTLTAALGIIPVTLSDWALEWMPRYTGWSVDDPNAVYYLVRGKKSGGADWNKIQNVDNVGGANIKETLNVILHPKSIDDVIGAIRNFSVLTPQSAPIDGKMVPNGVFGLWNSFNLALSGWNQIPVIAELGTLYGVGNFSFNTHIDRYRGNYSTAEVARILQARGLIHNAEDNAEVKAYKAQHPQMFNAVDDSIGKSMTRGTLPPDPSGRLTIKWSVLDSLGLTRDPANKNTTDVANAAIWRPGRDFSFSNTSNSLKTWHDYVAVDNSQKMELNRAIDGSFTDQSDGGRRLAIYGTTAQILNQKPNFAIKNFFNKLAGNGDLPIDRDVTQDYLNSGLSTINISATASKASGNVGLNGKPAVVPLSELDADPGDLIAGSTNRYANIIHINGTALDGSSFLKTGDIPLTQTVNGALINNTSTNVPQLPANFAFPLRGSVVSRELKKGNTVEVQYRADELGADGQVAVAGKWAAIPGDNAKLTVSDTSITTYQTTLSGLGLTDGKTYTVHFRTIDGYGFAREAAKSTTLTVGQAPGYQIRYVLGNGANVPGTSPKFVSATGSALTVKVSDLLSTAPAGYTLTKVLKDGAAVTTTTLTLNPQVNSVISLVFSEL</sequence>
<name>S2N633_LACPA</name>
<feature type="region of interest" description="Disordered" evidence="1">
    <location>
        <begin position="29"/>
        <end position="74"/>
    </location>
</feature>
<evidence type="ECO:0000313" key="4">
    <source>
        <dbReference type="Proteomes" id="UP000014270"/>
    </source>
</evidence>
<feature type="compositionally biased region" description="Polar residues" evidence="1">
    <location>
        <begin position="47"/>
        <end position="74"/>
    </location>
</feature>
<dbReference type="Proteomes" id="UP000014270">
    <property type="component" value="Unassembled WGS sequence"/>
</dbReference>
<comment type="caution">
    <text evidence="3">The sequence shown here is derived from an EMBL/GenBank/DDBJ whole genome shotgun (WGS) entry which is preliminary data.</text>
</comment>
<accession>S2N633</accession>
<feature type="chain" id="PRO_5038849333" evidence="2">
    <location>
        <begin position="26"/>
        <end position="1428"/>
    </location>
</feature>
<dbReference type="EMBL" id="ANMM01000025">
    <property type="protein sequence ID" value="EPC36237.1"/>
    <property type="molecule type" value="Genomic_DNA"/>
</dbReference>
<feature type="signal peptide" evidence="2">
    <location>
        <begin position="1"/>
        <end position="25"/>
    </location>
</feature>
<evidence type="ECO:0000256" key="2">
    <source>
        <dbReference type="SAM" id="SignalP"/>
    </source>
</evidence>